<gene>
    <name evidence="3" type="ORF">HKT17_04580</name>
</gene>
<reference evidence="3 4" key="1">
    <citation type="submission" date="2020-05" db="EMBL/GenBank/DDBJ databases">
        <title>Compete genome of Limnobacter sp. SAORIC-580.</title>
        <authorList>
            <person name="Song J."/>
            <person name="Cho J.-C."/>
        </authorList>
    </citation>
    <scope>NUCLEOTIDE SEQUENCE [LARGE SCALE GENOMIC DNA]</scope>
    <source>
        <strain evidence="3 4">SAORIC-580</strain>
    </source>
</reference>
<dbReference type="InterPro" id="IPR021253">
    <property type="entry name" value="ZrgA-like"/>
</dbReference>
<organism evidence="3 4">
    <name type="scientific">Limnobacter profundi</name>
    <dbReference type="NCBI Taxonomy" id="2732163"/>
    <lineage>
        <taxon>Bacteria</taxon>
        <taxon>Pseudomonadati</taxon>
        <taxon>Pseudomonadota</taxon>
        <taxon>Betaproteobacteria</taxon>
        <taxon>Burkholderiales</taxon>
        <taxon>Burkholderiaceae</taxon>
        <taxon>Limnobacter</taxon>
    </lineage>
</organism>
<accession>A0ABX6N4M0</accession>
<name>A0ABX6N4M0_9BURK</name>
<proteinExistence type="predicted"/>
<evidence type="ECO:0000256" key="2">
    <source>
        <dbReference type="SAM" id="SignalP"/>
    </source>
</evidence>
<dbReference type="Pfam" id="PF10986">
    <property type="entry name" value="ZrgA"/>
    <property type="match status" value="1"/>
</dbReference>
<protein>
    <submittedName>
        <fullName evidence="3">DUF2796 domain-containing protein</fullName>
    </submittedName>
</protein>
<evidence type="ECO:0000313" key="3">
    <source>
        <dbReference type="EMBL" id="QJR29033.1"/>
    </source>
</evidence>
<feature type="chain" id="PRO_5046208488" evidence="2">
    <location>
        <begin position="29"/>
        <end position="205"/>
    </location>
</feature>
<dbReference type="Proteomes" id="UP000501130">
    <property type="component" value="Chromosome"/>
</dbReference>
<feature type="region of interest" description="Disordered" evidence="1">
    <location>
        <begin position="125"/>
        <end position="147"/>
    </location>
</feature>
<keyword evidence="4" id="KW-1185">Reference proteome</keyword>
<feature type="compositionally biased region" description="Basic and acidic residues" evidence="1">
    <location>
        <begin position="132"/>
        <end position="147"/>
    </location>
</feature>
<sequence length="205" mass="22689">MTKFAVQPRCLRLAMLAIAALLGTSAFAHGNDGHSHDQAKTDSRHNDAAHVHGQGELEIVQDGNGLFISLYSPLENVLGFEREPRTDAERVKARRVVSLLKANGLFAFSPEAQCKRTGHKLYSEILNPHSHGPADDHQHHDDANGHSDFRASYEFECEQPAKLKVIDVRVFRQFSGFEKIEVQALFPKGQIGASLTPKQSTLVVQ</sequence>
<dbReference type="EMBL" id="CP053084">
    <property type="protein sequence ID" value="QJR29033.1"/>
    <property type="molecule type" value="Genomic_DNA"/>
</dbReference>
<feature type="signal peptide" evidence="2">
    <location>
        <begin position="1"/>
        <end position="28"/>
    </location>
</feature>
<evidence type="ECO:0000313" key="4">
    <source>
        <dbReference type="Proteomes" id="UP000501130"/>
    </source>
</evidence>
<dbReference type="RefSeq" id="WP_171098187.1">
    <property type="nucleotide sequence ID" value="NZ_CP053084.1"/>
</dbReference>
<evidence type="ECO:0000256" key="1">
    <source>
        <dbReference type="SAM" id="MobiDB-lite"/>
    </source>
</evidence>
<keyword evidence="2" id="KW-0732">Signal</keyword>